<accession>A0AA36I5D0</accession>
<dbReference type="GO" id="GO:0005524">
    <property type="term" value="F:ATP binding"/>
    <property type="evidence" value="ECO:0007669"/>
    <property type="project" value="UniProtKB-KW"/>
</dbReference>
<evidence type="ECO:0000313" key="9">
    <source>
        <dbReference type="Proteomes" id="UP001178507"/>
    </source>
</evidence>
<keyword evidence="1" id="KW-0677">Repeat</keyword>
<evidence type="ECO:0000256" key="2">
    <source>
        <dbReference type="ARBA" id="ARBA00022741"/>
    </source>
</evidence>
<keyword evidence="4 5" id="KW-0143">Chaperone</keyword>
<dbReference type="InterPro" id="IPR027417">
    <property type="entry name" value="P-loop_NTPase"/>
</dbReference>
<dbReference type="Gene3D" id="3.40.50.300">
    <property type="entry name" value="P-loop containing nucleotide triphosphate hydrolases"/>
    <property type="match status" value="3"/>
</dbReference>
<reference evidence="8" key="1">
    <citation type="submission" date="2023-08" db="EMBL/GenBank/DDBJ databases">
        <authorList>
            <person name="Chen Y."/>
            <person name="Shah S."/>
            <person name="Dougan E. K."/>
            <person name="Thang M."/>
            <person name="Chan C."/>
        </authorList>
    </citation>
    <scope>NUCLEOTIDE SEQUENCE</scope>
</reference>
<dbReference type="InterPro" id="IPR037197">
    <property type="entry name" value="WWE_dom_sf"/>
</dbReference>
<dbReference type="GO" id="GO:0016887">
    <property type="term" value="F:ATP hydrolysis activity"/>
    <property type="evidence" value="ECO:0007669"/>
    <property type="project" value="InterPro"/>
</dbReference>
<evidence type="ECO:0000259" key="7">
    <source>
        <dbReference type="PROSITE" id="PS50918"/>
    </source>
</evidence>
<keyword evidence="2 5" id="KW-0547">Nucleotide-binding</keyword>
<dbReference type="Pfam" id="PF17871">
    <property type="entry name" value="AAA_lid_9"/>
    <property type="match status" value="1"/>
</dbReference>
<evidence type="ECO:0000313" key="8">
    <source>
        <dbReference type="EMBL" id="CAJ1381369.1"/>
    </source>
</evidence>
<dbReference type="CDD" id="cd19499">
    <property type="entry name" value="RecA-like_ClpB_Hsp104-like"/>
    <property type="match status" value="1"/>
</dbReference>
<name>A0AA36I5D0_9DINO</name>
<proteinExistence type="inferred from homology"/>
<dbReference type="PROSITE" id="PS50918">
    <property type="entry name" value="WWE"/>
    <property type="match status" value="1"/>
</dbReference>
<dbReference type="GO" id="GO:0034605">
    <property type="term" value="P:cellular response to heat"/>
    <property type="evidence" value="ECO:0007669"/>
    <property type="project" value="TreeGrafter"/>
</dbReference>
<dbReference type="InterPro" id="IPR041546">
    <property type="entry name" value="ClpA/ClpB_AAA_lid"/>
</dbReference>
<evidence type="ECO:0000256" key="4">
    <source>
        <dbReference type="ARBA" id="ARBA00023186"/>
    </source>
</evidence>
<dbReference type="Pfam" id="PF00004">
    <property type="entry name" value="AAA"/>
    <property type="match status" value="1"/>
</dbReference>
<feature type="domain" description="WWE" evidence="7">
    <location>
        <begin position="1177"/>
        <end position="1252"/>
    </location>
</feature>
<dbReference type="PROSITE" id="PS00870">
    <property type="entry name" value="CLPAB_1"/>
    <property type="match status" value="1"/>
</dbReference>
<keyword evidence="9" id="KW-1185">Reference proteome</keyword>
<dbReference type="InterPro" id="IPR001270">
    <property type="entry name" value="ClpA/B"/>
</dbReference>
<dbReference type="InterPro" id="IPR004170">
    <property type="entry name" value="WWE_dom"/>
</dbReference>
<dbReference type="GO" id="GO:0005737">
    <property type="term" value="C:cytoplasm"/>
    <property type="evidence" value="ECO:0007669"/>
    <property type="project" value="TreeGrafter"/>
</dbReference>
<sequence>MVVFDRFREDAINAIYAAQEEAMRRSYGTVCTELIVYGIFAQEQKNGNRIAKTALVRKGVTQEALPFLARTPPLSRAFRAPAPAAWPRLAFGPAMGKVTPVQEAVQLIEDGCTVATGGFIGIGFPEQLAVELEKRFLQTGKPRDLTLMYAAGQGDGKEKGVNHFAHRGMLKRVVGGHWGLVPRLGAMAMRNEVEAYNLPQGVISHMFRDIAAKRPRTITHVGMHTFVDPAMGGGKMNECTSEDLVERLDFDGKTYLAYKTWPVHVALLRGTTADLHGNVSMEKEALFLEALAIAMATKNSGGRVLVQVERLAAAGSLAPRSVKIPGVLVDHVVLADPAYHWQTFAEPYNPAFSHALRAPDTVDAAHGPGFGGAPGGGAPGGPGAARGEEGLLGQVTLTTEPGVIGGVPCGAPNFGAAVNVAALLEQPSQFDFYDGGGLDVAFLGLAQADRRGNINLSRFGGRLTGAGGAINISQNAKRVVFVGTFTAEGLEVSVNPVKGGRLQIEQEGKSRKFLDHVEHVTFSGDYAMEREQEVLYITERCVFALTSRGMELREIAPGVDLDRDVVGQMLGGMGFKPLSGSLKLMDQRIFQGNEDVDSEVGAKTVGSQQRPEVVGGLEELGGARKRSEEIGGNGGLPFSDNARLLFDTANVESAGSTEIGCEQLLLALGQPSLAQCGGAKMLAGLGLPGSELRVAVQQQMSAFDGESEQNLAAVGADEKVESDLTLDQVATDLTQMAMDGLLDPVVGRQEEMERIIQILLRKRKNNACLVGPAGVGKTAVVEGLAQRIAQGQVPARLKGKQLYSLDLGQLVAGTKYRGEFEDRLKKVIKEVTDDARDICLFIDEIHQIVGAGAAGADSSMDAANLLKPSLARGELQVIGATTVDEYTKHIEKDSALERRFQKVACEESSVPEALSVLEGLRPAYEAHHGVLLAPEALEAAVRLSHRYLNERFLPDKAVDLIDEASSLAQWRVEVELDEANLQLSPGELPKPLVTASDVATVLSKWCGVPVERLQEGESDRLMRLEETLARRIVGQAQAVSALARAVRRARSGLAGQSRPSASFFFAGPSGVGKTELCRVLAQEYYADMKAMIRLDMSEFSEAHSVSRLIGAPPGYVGYNDPRSGQLTAAVRRRPYSVVVLDEIEKAHAEVLNLLLQVLEDGRLTDGKGRTVSFNNCIIVMTSNVGSKEILQQVELAARWENYEATEDGVLKEAYLAGQDEVHFKLHGAPYKVDFRQMLQVNLGTGRRRPIRAPHSWQEGRRLVVQVPEGGPGSCIYVPNPDQAGDFLTVQVPREAKAGAGMVIPLPKSGAAFDLPEPSAPTASVSRHLVRRTPGGWVGLLVGFLQSGPLEEMAVVCERMKHCQ</sequence>
<dbReference type="InterPro" id="IPR037171">
    <property type="entry name" value="NagB/RpiA_transferase-like"/>
</dbReference>
<dbReference type="FunFam" id="3.40.50.300:FF:000025">
    <property type="entry name" value="ATP-dependent Clp protease subunit"/>
    <property type="match status" value="1"/>
</dbReference>
<dbReference type="Gene3D" id="3.40.1080.10">
    <property type="entry name" value="Glutaconate Coenzyme A-transferase"/>
    <property type="match status" value="2"/>
</dbReference>
<dbReference type="SUPFAM" id="SSF100950">
    <property type="entry name" value="NagB/RpiA/CoA transferase-like"/>
    <property type="match status" value="2"/>
</dbReference>
<evidence type="ECO:0000256" key="6">
    <source>
        <dbReference type="SAM" id="MobiDB-lite"/>
    </source>
</evidence>
<protein>
    <recommendedName>
        <fullName evidence="7">WWE domain-containing protein</fullName>
    </recommendedName>
</protein>
<dbReference type="SMART" id="SM00382">
    <property type="entry name" value="AAA"/>
    <property type="match status" value="2"/>
</dbReference>
<keyword evidence="3 5" id="KW-0067">ATP-binding</keyword>
<feature type="region of interest" description="Disordered" evidence="6">
    <location>
        <begin position="363"/>
        <end position="387"/>
    </location>
</feature>
<dbReference type="InterPro" id="IPR018368">
    <property type="entry name" value="ClpA/B_CS1"/>
</dbReference>
<dbReference type="PRINTS" id="PR00300">
    <property type="entry name" value="CLPPROTEASEA"/>
</dbReference>
<dbReference type="InterPro" id="IPR050130">
    <property type="entry name" value="ClpA_ClpB"/>
</dbReference>
<dbReference type="Pfam" id="PF01144">
    <property type="entry name" value="CoA_trans"/>
    <property type="match status" value="1"/>
</dbReference>
<gene>
    <name evidence="8" type="ORF">EVOR1521_LOCUS9080</name>
</gene>
<dbReference type="CDD" id="cd00009">
    <property type="entry name" value="AAA"/>
    <property type="match status" value="1"/>
</dbReference>
<evidence type="ECO:0000256" key="1">
    <source>
        <dbReference type="ARBA" id="ARBA00022737"/>
    </source>
</evidence>
<organism evidence="8 9">
    <name type="scientific">Effrenium voratum</name>
    <dbReference type="NCBI Taxonomy" id="2562239"/>
    <lineage>
        <taxon>Eukaryota</taxon>
        <taxon>Sar</taxon>
        <taxon>Alveolata</taxon>
        <taxon>Dinophyceae</taxon>
        <taxon>Suessiales</taxon>
        <taxon>Symbiodiniaceae</taxon>
        <taxon>Effrenium</taxon>
    </lineage>
</organism>
<dbReference type="SMART" id="SM00882">
    <property type="entry name" value="CoA_trans"/>
    <property type="match status" value="1"/>
</dbReference>
<dbReference type="EMBL" id="CAUJNA010000802">
    <property type="protein sequence ID" value="CAJ1381369.1"/>
    <property type="molecule type" value="Genomic_DNA"/>
</dbReference>
<dbReference type="InterPro" id="IPR003959">
    <property type="entry name" value="ATPase_AAA_core"/>
</dbReference>
<dbReference type="SUPFAM" id="SSF117839">
    <property type="entry name" value="WWE domain"/>
    <property type="match status" value="1"/>
</dbReference>
<dbReference type="GO" id="GO:0008410">
    <property type="term" value="F:CoA-transferase activity"/>
    <property type="evidence" value="ECO:0007669"/>
    <property type="project" value="InterPro"/>
</dbReference>
<dbReference type="Proteomes" id="UP001178507">
    <property type="component" value="Unassembled WGS sequence"/>
</dbReference>
<feature type="compositionally biased region" description="Gly residues" evidence="6">
    <location>
        <begin position="368"/>
        <end position="384"/>
    </location>
</feature>
<dbReference type="SUPFAM" id="SSF52540">
    <property type="entry name" value="P-loop containing nucleoside triphosphate hydrolases"/>
    <property type="match status" value="2"/>
</dbReference>
<dbReference type="InterPro" id="IPR028299">
    <property type="entry name" value="ClpA/B_CS2"/>
</dbReference>
<dbReference type="Pfam" id="PF07724">
    <property type="entry name" value="AAA_2"/>
    <property type="match status" value="1"/>
</dbReference>
<comment type="caution">
    <text evidence="8">The sequence shown here is derived from an EMBL/GenBank/DDBJ whole genome shotgun (WGS) entry which is preliminary data.</text>
</comment>
<evidence type="ECO:0000256" key="3">
    <source>
        <dbReference type="ARBA" id="ARBA00022840"/>
    </source>
</evidence>
<dbReference type="PROSITE" id="PS00871">
    <property type="entry name" value="CLPAB_2"/>
    <property type="match status" value="1"/>
</dbReference>
<dbReference type="PANTHER" id="PTHR11638:SF18">
    <property type="entry name" value="HEAT SHOCK PROTEIN 104"/>
    <property type="match status" value="1"/>
</dbReference>
<dbReference type="FunFam" id="3.40.50.300:FF:000010">
    <property type="entry name" value="Chaperone clpB 1, putative"/>
    <property type="match status" value="1"/>
</dbReference>
<evidence type="ECO:0000256" key="5">
    <source>
        <dbReference type="RuleBase" id="RU004432"/>
    </source>
</evidence>
<comment type="similarity">
    <text evidence="5">Belongs to the ClpA/ClpB family.</text>
</comment>
<dbReference type="InterPro" id="IPR004165">
    <property type="entry name" value="CoA_trans_fam_I"/>
</dbReference>
<dbReference type="PANTHER" id="PTHR11638">
    <property type="entry name" value="ATP-DEPENDENT CLP PROTEASE"/>
    <property type="match status" value="1"/>
</dbReference>
<dbReference type="InterPro" id="IPR003593">
    <property type="entry name" value="AAA+_ATPase"/>
</dbReference>